<dbReference type="Pfam" id="PF01120">
    <property type="entry name" value="Alpha_L_fucos"/>
    <property type="match status" value="1"/>
</dbReference>
<dbReference type="RefSeq" id="WP_066750286.1">
    <property type="nucleotide sequence ID" value="NZ_JBHUMB010000014.1"/>
</dbReference>
<dbReference type="Proteomes" id="UP001597418">
    <property type="component" value="Unassembled WGS sequence"/>
</dbReference>
<evidence type="ECO:0000256" key="4">
    <source>
        <dbReference type="ARBA" id="ARBA00022729"/>
    </source>
</evidence>
<gene>
    <name evidence="8" type="ORF">ACFSQ6_10850</name>
</gene>
<dbReference type="InterPro" id="IPR016286">
    <property type="entry name" value="FUC_metazoa-typ"/>
</dbReference>
<evidence type="ECO:0000256" key="6">
    <source>
        <dbReference type="ARBA" id="ARBA00023295"/>
    </source>
</evidence>
<dbReference type="Gene3D" id="2.60.40.1180">
    <property type="entry name" value="Golgi alpha-mannosidase II"/>
    <property type="match status" value="1"/>
</dbReference>
<proteinExistence type="inferred from homology"/>
<evidence type="ECO:0000256" key="5">
    <source>
        <dbReference type="ARBA" id="ARBA00022801"/>
    </source>
</evidence>
<evidence type="ECO:0000259" key="7">
    <source>
        <dbReference type="Pfam" id="PF01120"/>
    </source>
</evidence>
<comment type="similarity">
    <text evidence="2">Belongs to the glycosyl hydrolase 29 family.</text>
</comment>
<evidence type="ECO:0000256" key="3">
    <source>
        <dbReference type="ARBA" id="ARBA00012662"/>
    </source>
</evidence>
<accession>A0ABW5UGQ8</accession>
<evidence type="ECO:0000256" key="2">
    <source>
        <dbReference type="ARBA" id="ARBA00007951"/>
    </source>
</evidence>
<dbReference type="InterPro" id="IPR000933">
    <property type="entry name" value="Glyco_hydro_29"/>
</dbReference>
<feature type="domain" description="Glycoside hydrolase family 29 N-terminal" evidence="7">
    <location>
        <begin position="16"/>
        <end position="355"/>
    </location>
</feature>
<protein>
    <recommendedName>
        <fullName evidence="3">alpha-L-fucosidase</fullName>
        <ecNumber evidence="3">3.2.1.51</ecNumber>
    </recommendedName>
</protein>
<keyword evidence="5" id="KW-0378">Hydrolase</keyword>
<comment type="function">
    <text evidence="1">Alpha-L-fucosidase is responsible for hydrolyzing the alpha-1,6-linked fucose joined to the reducing-end N-acetylglucosamine of the carbohydrate moieties of glycoproteins.</text>
</comment>
<dbReference type="PANTHER" id="PTHR10030">
    <property type="entry name" value="ALPHA-L-FUCOSIDASE"/>
    <property type="match status" value="1"/>
</dbReference>
<dbReference type="InterPro" id="IPR057739">
    <property type="entry name" value="Glyco_hydro_29_N"/>
</dbReference>
<dbReference type="PRINTS" id="PR00741">
    <property type="entry name" value="GLHYDRLASE29"/>
</dbReference>
<keyword evidence="6" id="KW-0326">Glycosidase</keyword>
<dbReference type="PIRSF" id="PIRSF001092">
    <property type="entry name" value="Alpha-L-fucosidase"/>
    <property type="match status" value="1"/>
</dbReference>
<dbReference type="EMBL" id="JBHUMB010000014">
    <property type="protein sequence ID" value="MFD2743892.1"/>
    <property type="molecule type" value="Genomic_DNA"/>
</dbReference>
<evidence type="ECO:0000313" key="8">
    <source>
        <dbReference type="EMBL" id="MFD2743892.1"/>
    </source>
</evidence>
<dbReference type="SMART" id="SM00812">
    <property type="entry name" value="Alpha_L_fucos"/>
    <property type="match status" value="1"/>
</dbReference>
<reference evidence="9" key="1">
    <citation type="journal article" date="2019" name="Int. J. Syst. Evol. Microbiol.">
        <title>The Global Catalogue of Microorganisms (GCM) 10K type strain sequencing project: providing services to taxonomists for standard genome sequencing and annotation.</title>
        <authorList>
            <consortium name="The Broad Institute Genomics Platform"/>
            <consortium name="The Broad Institute Genome Sequencing Center for Infectious Disease"/>
            <person name="Wu L."/>
            <person name="Ma J."/>
        </authorList>
    </citation>
    <scope>NUCLEOTIDE SEQUENCE [LARGE SCALE GENOMIC DNA]</scope>
    <source>
        <strain evidence="9">KCTC 42247</strain>
    </source>
</reference>
<dbReference type="Gene3D" id="3.20.20.80">
    <property type="entry name" value="Glycosidases"/>
    <property type="match status" value="1"/>
</dbReference>
<name>A0ABW5UGQ8_9SPHI</name>
<dbReference type="InterPro" id="IPR017853">
    <property type="entry name" value="GH"/>
</dbReference>
<organism evidence="8 9">
    <name type="scientific">Sphingobacterium populi</name>
    <dbReference type="NCBI Taxonomy" id="1812824"/>
    <lineage>
        <taxon>Bacteria</taxon>
        <taxon>Pseudomonadati</taxon>
        <taxon>Bacteroidota</taxon>
        <taxon>Sphingobacteriia</taxon>
        <taxon>Sphingobacteriales</taxon>
        <taxon>Sphingobacteriaceae</taxon>
        <taxon>Sphingobacterium</taxon>
    </lineage>
</organism>
<keyword evidence="9" id="KW-1185">Reference proteome</keyword>
<evidence type="ECO:0000313" key="9">
    <source>
        <dbReference type="Proteomes" id="UP001597418"/>
    </source>
</evidence>
<dbReference type="EC" id="3.2.1.51" evidence="3"/>
<evidence type="ECO:0000256" key="1">
    <source>
        <dbReference type="ARBA" id="ARBA00004071"/>
    </source>
</evidence>
<comment type="caution">
    <text evidence="8">The sequence shown here is derived from an EMBL/GenBank/DDBJ whole genome shotgun (WGS) entry which is preliminary data.</text>
</comment>
<dbReference type="SUPFAM" id="SSF51445">
    <property type="entry name" value="(Trans)glycosidases"/>
    <property type="match status" value="1"/>
</dbReference>
<keyword evidence="4" id="KW-0732">Signal</keyword>
<dbReference type="InterPro" id="IPR013780">
    <property type="entry name" value="Glyco_hydro_b"/>
</dbReference>
<dbReference type="PANTHER" id="PTHR10030:SF37">
    <property type="entry name" value="ALPHA-L-FUCOSIDASE-RELATED"/>
    <property type="match status" value="1"/>
</dbReference>
<sequence>MISKFFLSVFIFVFATQSTFSQDYTPSAVNMEARKWFADARFGLFIHWGAFSIPGSGEWVMNDRKITAQNYAQLQRFFNPTAFDVTEWVALAKRAGMKYITLVTRHHDGFSLWDTKYSDFNVMNSPYDKDIVKMFADECQKQNIKLFLYYSLLDWSRDDYPHETGRTGQHSGRTGKGDYASYLQFMKGQLTELLTNYGQIGGIWFDGHWDQTAPEGESDRSSRLDWKYDEIYSLIHDLQPQCLIGNNHHLTPLPGEDFQMFERDLPGENESGLSFQNASDHLPIEACQTISESWGFNLNDTTYKTAQQLIQYLTKSAALGSNLLLNIGPRPNGEIQPEFKERLAALGSWLQINGESIYGTSAGYLPPQPWGCLTQKDNKIYVHLFNNNGKDILLDMFPYKKITKAYSLKDGTAVTVTLRDGTAIIPANSNQYEPSHVIVLETSDLILYR</sequence>